<evidence type="ECO:0000313" key="2">
    <source>
        <dbReference type="Proteomes" id="UP001144978"/>
    </source>
</evidence>
<comment type="caution">
    <text evidence="1">The sequence shown here is derived from an EMBL/GenBank/DDBJ whole genome shotgun (WGS) entry which is preliminary data.</text>
</comment>
<evidence type="ECO:0000313" key="1">
    <source>
        <dbReference type="EMBL" id="KAJ3002812.1"/>
    </source>
</evidence>
<dbReference type="Proteomes" id="UP001144978">
    <property type="component" value="Unassembled WGS sequence"/>
</dbReference>
<organism evidence="1 2">
    <name type="scientific">Trametes sanguinea</name>
    <dbReference type="NCBI Taxonomy" id="158606"/>
    <lineage>
        <taxon>Eukaryota</taxon>
        <taxon>Fungi</taxon>
        <taxon>Dikarya</taxon>
        <taxon>Basidiomycota</taxon>
        <taxon>Agaricomycotina</taxon>
        <taxon>Agaricomycetes</taxon>
        <taxon>Polyporales</taxon>
        <taxon>Polyporaceae</taxon>
        <taxon>Trametes</taxon>
    </lineage>
</organism>
<sequence length="546" mass="59737">MTLQDGSEKHIVALAYHAWGHTRPLVQLSARLVTIHPQVRITLFTTDAFLERVLNELAYGFDRGEEACAERVRSESATVLSLGEASTLSAEAVDKSFALALEKLVAGEDLQCAKTRKIYAALPPPTAAIIDYLAIDPISAVKEATGGAIKVYAWFSAMTTLAFAEIAPERYGGPGNIRIKAEEEVMRTNRPIAEVVLSLVFSPTGKVHHFPGLPPMTDYELHPQDFPLPAEFVAHVFPRMNETVEACDGVLFNSPTSYEPEAFEQAKAWLNDIGSVGYACGPLLRRRREAASADARLFQNETEVIRFLDNTLNDSGEKSLLYISFGSFFGPAKSLEKLWAFLDVVMELGIPFLLSLASPSLGPIPIEVVDKLIAHGKGTLVQWAPQQVVLEHPATGWFVTHGGHNSVVESINAGVPMIVWPFHADQPLNAVRISEVLEVGYELTEVRTGHGTHPLHRNGRKPVGTIEALKAEAKDVLTKAFGEDGAQKRKNLLPLSSAFTHEWEQGGASHRDLQYGTDWLENLSHAMFLHILLSNGYSPAAVLSLA</sequence>
<reference evidence="1" key="1">
    <citation type="submission" date="2022-08" db="EMBL/GenBank/DDBJ databases">
        <title>Genome Sequence of Pycnoporus sanguineus.</title>
        <authorList>
            <person name="Buettner E."/>
        </authorList>
    </citation>
    <scope>NUCLEOTIDE SEQUENCE</scope>
    <source>
        <strain evidence="1">CG-C14</strain>
    </source>
</reference>
<dbReference type="EMBL" id="JANSHE010001413">
    <property type="protein sequence ID" value="KAJ3002812.1"/>
    <property type="molecule type" value="Genomic_DNA"/>
</dbReference>
<proteinExistence type="predicted"/>
<gene>
    <name evidence="1" type="ORF">NUW54_g5645</name>
</gene>
<keyword evidence="2" id="KW-1185">Reference proteome</keyword>
<protein>
    <submittedName>
        <fullName evidence="1">Uncharacterized protein</fullName>
    </submittedName>
</protein>
<accession>A0ACC1PVI9</accession>
<name>A0ACC1PVI9_9APHY</name>